<sequence length="223" mass="25497">MISTFIVEDDPMVAQINAEYLSKMTSFSLVGTSKNGKDALNQIRLLKPQLILLDVYIPDYNGIELLRKMRSENLSIDVILITAADAPEIIEEAMRLGVVDCILKPYAYVRFESSLSLYMKRQSIFHSVERVQQADLDQLYSSAQKEFVIDLPKGIDPVTLTIIRDELKKAATPYSITELSKVVNISTLTVRKYIEYMIQRNEIELDLEYSEKGRPKKLYSFKG</sequence>
<dbReference type="InterPro" id="IPR011006">
    <property type="entry name" value="CheY-like_superfamily"/>
</dbReference>
<dbReference type="InterPro" id="IPR024187">
    <property type="entry name" value="Sig_transdc_resp-reg_cit/mal"/>
</dbReference>
<dbReference type="PIRSF" id="PIRSF006171">
    <property type="entry name" value="RR_citrat_malat"/>
    <property type="match status" value="1"/>
</dbReference>
<dbReference type="GO" id="GO:0005737">
    <property type="term" value="C:cytoplasm"/>
    <property type="evidence" value="ECO:0007669"/>
    <property type="project" value="UniProtKB-SubCell"/>
</dbReference>
<evidence type="ECO:0000259" key="10">
    <source>
        <dbReference type="PROSITE" id="PS50110"/>
    </source>
</evidence>
<gene>
    <name evidence="11" type="primary">dpiA</name>
    <name evidence="11" type="ORF">BkAM31D_02815</name>
</gene>
<dbReference type="Proteomes" id="UP000193006">
    <property type="component" value="Chromosome"/>
</dbReference>
<keyword evidence="6" id="KW-0238">DNA-binding</keyword>
<dbReference type="GO" id="GO:0003700">
    <property type="term" value="F:DNA-binding transcription factor activity"/>
    <property type="evidence" value="ECO:0007669"/>
    <property type="project" value="InterPro"/>
</dbReference>
<dbReference type="PANTHER" id="PTHR45526">
    <property type="entry name" value="TRANSCRIPTIONAL REGULATORY PROTEIN DPIA"/>
    <property type="match status" value="1"/>
</dbReference>
<dbReference type="AlphaFoldDB" id="A0A1X9M9M5"/>
<dbReference type="InterPro" id="IPR001789">
    <property type="entry name" value="Sig_transdc_resp-reg_receiver"/>
</dbReference>
<dbReference type="PROSITE" id="PS50110">
    <property type="entry name" value="RESPONSE_REGULATORY"/>
    <property type="match status" value="1"/>
</dbReference>
<comment type="subcellular location">
    <subcellularLocation>
        <location evidence="1">Cytoplasm</location>
    </subcellularLocation>
</comment>
<dbReference type="PANTHER" id="PTHR45526:SF1">
    <property type="entry name" value="TRANSCRIPTIONAL REGULATORY PROTEIN DCUR-RELATED"/>
    <property type="match status" value="1"/>
</dbReference>
<keyword evidence="12" id="KW-1185">Reference proteome</keyword>
<organism evidence="11 12">
    <name type="scientific">Halalkalibacter krulwichiae</name>
    <dbReference type="NCBI Taxonomy" id="199441"/>
    <lineage>
        <taxon>Bacteria</taxon>
        <taxon>Bacillati</taxon>
        <taxon>Bacillota</taxon>
        <taxon>Bacilli</taxon>
        <taxon>Bacillales</taxon>
        <taxon>Bacillaceae</taxon>
        <taxon>Halalkalibacter</taxon>
    </lineage>
</organism>
<dbReference type="Gene3D" id="3.40.50.2300">
    <property type="match status" value="1"/>
</dbReference>
<evidence type="ECO:0000313" key="12">
    <source>
        <dbReference type="Proteomes" id="UP000193006"/>
    </source>
</evidence>
<evidence type="ECO:0000256" key="8">
    <source>
        <dbReference type="ARBA" id="ARBA00023163"/>
    </source>
</evidence>
<dbReference type="STRING" id="199441.BkAM31D_02815"/>
<dbReference type="SUPFAM" id="SSF52172">
    <property type="entry name" value="CheY-like"/>
    <property type="match status" value="1"/>
</dbReference>
<evidence type="ECO:0000256" key="6">
    <source>
        <dbReference type="ARBA" id="ARBA00023125"/>
    </source>
</evidence>
<dbReference type="KEGG" id="bkw:BkAM31D_02815"/>
<keyword evidence="7" id="KW-0010">Activator</keyword>
<dbReference type="RefSeq" id="WP_066158053.1">
    <property type="nucleotide sequence ID" value="NZ_CP020814.1"/>
</dbReference>
<keyword evidence="8" id="KW-0804">Transcription</keyword>
<evidence type="ECO:0000256" key="2">
    <source>
        <dbReference type="ARBA" id="ARBA00022490"/>
    </source>
</evidence>
<feature type="domain" description="Response regulatory" evidence="10">
    <location>
        <begin position="3"/>
        <end position="119"/>
    </location>
</feature>
<dbReference type="GO" id="GO:0003677">
    <property type="term" value="F:DNA binding"/>
    <property type="evidence" value="ECO:0007669"/>
    <property type="project" value="UniProtKB-KW"/>
</dbReference>
<dbReference type="GO" id="GO:0000156">
    <property type="term" value="F:phosphorelay response regulator activity"/>
    <property type="evidence" value="ECO:0007669"/>
    <property type="project" value="TreeGrafter"/>
</dbReference>
<evidence type="ECO:0000256" key="3">
    <source>
        <dbReference type="ARBA" id="ARBA00022553"/>
    </source>
</evidence>
<proteinExistence type="predicted"/>
<reference evidence="11 12" key="1">
    <citation type="submission" date="2017-04" db="EMBL/GenBank/DDBJ databases">
        <title>Bacillus krulwichiae AM31D Genome sequencing and assembly.</title>
        <authorList>
            <person name="Krulwich T.A."/>
            <person name="Anastor L."/>
            <person name="Ehrlich R."/>
            <person name="Ehrlich G.D."/>
            <person name="Janto B."/>
        </authorList>
    </citation>
    <scope>NUCLEOTIDE SEQUENCE [LARGE SCALE GENOMIC DNA]</scope>
    <source>
        <strain evidence="11 12">AM31D</strain>
    </source>
</reference>
<dbReference type="SMART" id="SM00448">
    <property type="entry name" value="REC"/>
    <property type="match status" value="1"/>
</dbReference>
<protein>
    <submittedName>
        <fullName evidence="11">Transcriptional regulatory protein DpiA</fullName>
    </submittedName>
</protein>
<keyword evidence="5" id="KW-0805">Transcription regulation</keyword>
<evidence type="ECO:0000313" key="11">
    <source>
        <dbReference type="EMBL" id="ARK28873.1"/>
    </source>
</evidence>
<name>A0A1X9M9M5_9BACI</name>
<keyword evidence="3 9" id="KW-0597">Phosphoprotein</keyword>
<feature type="modified residue" description="4-aspartylphosphate" evidence="9">
    <location>
        <position position="54"/>
    </location>
</feature>
<keyword evidence="2" id="KW-0963">Cytoplasm</keyword>
<dbReference type="EMBL" id="CP020814">
    <property type="protein sequence ID" value="ARK28873.1"/>
    <property type="molecule type" value="Genomic_DNA"/>
</dbReference>
<evidence type="ECO:0000256" key="5">
    <source>
        <dbReference type="ARBA" id="ARBA00023015"/>
    </source>
</evidence>
<evidence type="ECO:0000256" key="1">
    <source>
        <dbReference type="ARBA" id="ARBA00004496"/>
    </source>
</evidence>
<dbReference type="InterPro" id="IPR051271">
    <property type="entry name" value="2C-system_Tx_regulators"/>
</dbReference>
<evidence type="ECO:0000256" key="9">
    <source>
        <dbReference type="PROSITE-ProRule" id="PRU00169"/>
    </source>
</evidence>
<accession>A0A1X9M9M5</accession>
<dbReference type="Pfam" id="PF00072">
    <property type="entry name" value="Response_reg"/>
    <property type="match status" value="1"/>
</dbReference>
<evidence type="ECO:0000256" key="4">
    <source>
        <dbReference type="ARBA" id="ARBA00023012"/>
    </source>
</evidence>
<keyword evidence="4" id="KW-0902">Two-component regulatory system</keyword>
<evidence type="ECO:0000256" key="7">
    <source>
        <dbReference type="ARBA" id="ARBA00023159"/>
    </source>
</evidence>